<evidence type="ECO:0000313" key="2">
    <source>
        <dbReference type="EMBL" id="OAA82582.1"/>
    </source>
</evidence>
<accession>A0A162KHL9</accession>
<feature type="region of interest" description="Disordered" evidence="1">
    <location>
        <begin position="116"/>
        <end position="150"/>
    </location>
</feature>
<dbReference type="EMBL" id="AZHF01000001">
    <property type="protein sequence ID" value="OAA82582.1"/>
    <property type="molecule type" value="Genomic_DNA"/>
</dbReference>
<sequence length="150" mass="17151">MSNPGPLKPDEAKRKRFLKWLIAKSAKWELSQWEEAQGDEQPLIDAQAELAIANLGAECQVTSLTQLGAHYCILQMWEEAKKALEEAEALDRDDIWNYQHDIMLWYSRRMIAEAADAEAESQEERKEKERDCSGSSSWEEMGRQCSASVS</sequence>
<dbReference type="AlphaFoldDB" id="A0A162KHL9"/>
<dbReference type="Proteomes" id="UP000076881">
    <property type="component" value="Unassembled WGS sequence"/>
</dbReference>
<protein>
    <recommendedName>
        <fullName evidence="4">Tetratricopeptide-like helical</fullName>
    </recommendedName>
</protein>
<feature type="compositionally biased region" description="Basic and acidic residues" evidence="1">
    <location>
        <begin position="122"/>
        <end position="132"/>
    </location>
</feature>
<evidence type="ECO:0008006" key="4">
    <source>
        <dbReference type="Google" id="ProtNLM"/>
    </source>
</evidence>
<reference evidence="2 3" key="1">
    <citation type="journal article" date="2016" name="Genome Biol. Evol.">
        <title>Divergent and convergent evolution of fungal pathogenicity.</title>
        <authorList>
            <person name="Shang Y."/>
            <person name="Xiao G."/>
            <person name="Zheng P."/>
            <person name="Cen K."/>
            <person name="Zhan S."/>
            <person name="Wang C."/>
        </authorList>
    </citation>
    <scope>NUCLEOTIDE SEQUENCE [LARGE SCALE GENOMIC DNA]</scope>
    <source>
        <strain evidence="2 3">RCEF 1005</strain>
    </source>
</reference>
<gene>
    <name evidence="2" type="ORF">LEL_02127</name>
</gene>
<dbReference type="SUPFAM" id="SSF48452">
    <property type="entry name" value="TPR-like"/>
    <property type="match status" value="1"/>
</dbReference>
<proteinExistence type="predicted"/>
<name>A0A162KHL9_CORDF</name>
<organism evidence="2 3">
    <name type="scientific">Akanthomyces lecanii RCEF 1005</name>
    <dbReference type="NCBI Taxonomy" id="1081108"/>
    <lineage>
        <taxon>Eukaryota</taxon>
        <taxon>Fungi</taxon>
        <taxon>Dikarya</taxon>
        <taxon>Ascomycota</taxon>
        <taxon>Pezizomycotina</taxon>
        <taxon>Sordariomycetes</taxon>
        <taxon>Hypocreomycetidae</taxon>
        <taxon>Hypocreales</taxon>
        <taxon>Cordycipitaceae</taxon>
        <taxon>Akanthomyces</taxon>
        <taxon>Cordyceps confragosa</taxon>
    </lineage>
</organism>
<evidence type="ECO:0000313" key="3">
    <source>
        <dbReference type="Proteomes" id="UP000076881"/>
    </source>
</evidence>
<dbReference type="InterPro" id="IPR011990">
    <property type="entry name" value="TPR-like_helical_dom_sf"/>
</dbReference>
<evidence type="ECO:0000256" key="1">
    <source>
        <dbReference type="SAM" id="MobiDB-lite"/>
    </source>
</evidence>
<comment type="caution">
    <text evidence="2">The sequence shown here is derived from an EMBL/GenBank/DDBJ whole genome shotgun (WGS) entry which is preliminary data.</text>
</comment>
<keyword evidence="3" id="KW-1185">Reference proteome</keyword>